<dbReference type="RefSeq" id="WP_008541541.1">
    <property type="nucleotide sequence ID" value="NZ_JH604925.1"/>
</dbReference>
<protein>
    <submittedName>
        <fullName evidence="1">Uncharacterized protein</fullName>
    </submittedName>
</protein>
<comment type="caution">
    <text evidence="1">The sequence shown here is derived from an EMBL/GenBank/DDBJ whole genome shotgun (WGS) entry which is preliminary data.</text>
</comment>
<sequence>MSKPFNPVDFFESDDEIVDFLVECWFDDPEGLTYLRACEFVADALGDTKTFARLVGLSVRAITKRESARAADGGRDASA</sequence>
<organism evidence="1 2">
    <name type="scientific">Sutterella parvirubra YIT 11816</name>
    <dbReference type="NCBI Taxonomy" id="762967"/>
    <lineage>
        <taxon>Bacteria</taxon>
        <taxon>Pseudomonadati</taxon>
        <taxon>Pseudomonadota</taxon>
        <taxon>Betaproteobacteria</taxon>
        <taxon>Burkholderiales</taxon>
        <taxon>Sutterellaceae</taxon>
        <taxon>Sutterella</taxon>
    </lineage>
</organism>
<dbReference type="STRING" id="762967.HMPREF9440_00832"/>
<accession>H3KDM3</accession>
<evidence type="ECO:0000313" key="1">
    <source>
        <dbReference type="EMBL" id="EHY31780.1"/>
    </source>
</evidence>
<dbReference type="Proteomes" id="UP000004956">
    <property type="component" value="Unassembled WGS sequence"/>
</dbReference>
<reference evidence="1 2" key="1">
    <citation type="submission" date="2011-11" db="EMBL/GenBank/DDBJ databases">
        <authorList>
            <person name="Weinstock G."/>
            <person name="Sodergren E."/>
            <person name="Clifton S."/>
            <person name="Fulton L."/>
            <person name="Fulton B."/>
            <person name="Courtney L."/>
            <person name="Fronick C."/>
            <person name="Harrison M."/>
            <person name="Strong C."/>
            <person name="Farmer C."/>
            <person name="Delahaunty K."/>
            <person name="Markovic C."/>
            <person name="Hall O."/>
            <person name="Minx P."/>
            <person name="Tomlinson C."/>
            <person name="Mitreva M."/>
            <person name="Hou S."/>
            <person name="Chen J."/>
            <person name="Wollam A."/>
            <person name="Pepin K.H."/>
            <person name="Johnson M."/>
            <person name="Bhonagiri V."/>
            <person name="Zhang X."/>
            <person name="Suruliraj S."/>
            <person name="Warren W."/>
            <person name="Chinwalla A."/>
            <person name="Mardis E.R."/>
            <person name="Wilson R.K."/>
        </authorList>
    </citation>
    <scope>NUCLEOTIDE SEQUENCE [LARGE SCALE GENOMIC DNA]</scope>
    <source>
        <strain evidence="1 2">YIT 11816</strain>
    </source>
</reference>
<dbReference type="AlphaFoldDB" id="H3KDM3"/>
<dbReference type="HOGENOM" id="CLU_2604739_0_0_4"/>
<name>H3KDM3_9BURK</name>
<gene>
    <name evidence="1" type="ORF">HMPREF9440_00832</name>
</gene>
<dbReference type="OrthoDB" id="9798416at2"/>
<dbReference type="PATRIC" id="fig|762967.3.peg.663"/>
<evidence type="ECO:0000313" key="2">
    <source>
        <dbReference type="Proteomes" id="UP000004956"/>
    </source>
</evidence>
<proteinExistence type="predicted"/>
<keyword evidence="2" id="KW-1185">Reference proteome</keyword>
<dbReference type="EMBL" id="AFBQ01000116">
    <property type="protein sequence ID" value="EHY31780.1"/>
    <property type="molecule type" value="Genomic_DNA"/>
</dbReference>